<dbReference type="NCBIfam" id="NF033708">
    <property type="entry name" value="T9SS_Cterm_ChiA"/>
    <property type="match status" value="1"/>
</dbReference>
<dbReference type="InterPro" id="IPR055354">
    <property type="entry name" value="DUF7507"/>
</dbReference>
<name>A0ABP7GG75_9FLAO</name>
<dbReference type="CDD" id="cd00063">
    <property type="entry name" value="FN3"/>
    <property type="match status" value="1"/>
</dbReference>
<comment type="caution">
    <text evidence="2">The sequence shown here is derived from an EMBL/GenBank/DDBJ whole genome shotgun (WGS) entry which is preliminary data.</text>
</comment>
<accession>A0ABP7GG75</accession>
<sequence>MCPKSLLFTRSLFLKLLFIFFLISANGFGQSTVSRIYTDWRGYWTSNSSTVAGNRPDLENNLIGFSWNGKTYSTGVNDNALDTHSVIYNKQKFRALKIQTLGSTTSTYFLQGSMIDGSNTVTRLEPALLGASATGAELAARLTDGVNGLSLGTGVANIKAGTAEFKIGTNNLNTAGINDGTPDLVVTQVAEYGGTADKFKFVDASGNTVGRELSITFSSATPSMGTYSLDLFNMNGTYAFTPAATRELRMIAIETSEFDINASNAALVDRFVVTFSGSSDCAFIAFNTNSLKIAELQLLKTASISSCAVEGSTINYTFEVKNPGEVPITDIHITDPKPITYTTGNTIASLAPGATTTLTGTYTVTAADVTAGRVINSAKVTGIDPSLNVVEDISGTAFNNDVATSIDLLAPPTIGTTVNTTCTSLGTVVLNNLPSVGNWQIQRIPDGQITNGSGTSTTISGLAAGTSYTFRVTNAAGCKSPASAAVSVTNQSSTTWNGTGWSNGDPNTTKSVVFTGPYTFTANMDACSCTINSPVNLVVPTGITLNVINAVTVNSGSSLTFNNNSSLVQTNKNAVNSGNITYIRETSVRRYDYTYWSSPLTLDSNFTLFNMSPLTLADKYTSYDSDFSWVIHFGGGLTMKPGEGYSVRGPQNFDIVTPSIQTASFIGVPANGDVPKTTVPNKFNLLGNPYPSAINGIKLIGDTNIGTIYLWTHNTPPAGDGSGKYKYASSDYAAFNLSGGIKTGGDAVLPTGYIAAGQGFFAKPVTNSITFTNDMRVGSNNGNFYKTAKTENLERNRVWLNLSNAEGAFKQMLVGYIEGATNGQDLNYDAASFNGNSYIDFYSISETVKFSIQARALPFQDSDIIPLGYKSTIAGDFKISIDHVDGFFDNQNVYLEDKKTGIISDLKTADYTFKTEAGTFTDRFTLRYTNKTLGNDDFENVKDGLLISVKDKVIKVTSAKENIKEVSVFDITGKLIYNKKKVGSTELSIVNLQAGDQVLLVKVSLENNAEVNRKVIFK</sequence>
<keyword evidence="3" id="KW-1185">Reference proteome</keyword>
<gene>
    <name evidence="2" type="ORF">GCM10022423_08880</name>
</gene>
<feature type="domain" description="DUF7507" evidence="1">
    <location>
        <begin position="295"/>
        <end position="392"/>
    </location>
</feature>
<dbReference type="InterPro" id="IPR003961">
    <property type="entry name" value="FN3_dom"/>
</dbReference>
<dbReference type="Pfam" id="PF24346">
    <property type="entry name" value="DUF7507"/>
    <property type="match status" value="1"/>
</dbReference>
<dbReference type="Gene3D" id="2.60.40.10">
    <property type="entry name" value="Immunoglobulins"/>
    <property type="match status" value="1"/>
</dbReference>
<dbReference type="Proteomes" id="UP001500748">
    <property type="component" value="Unassembled WGS sequence"/>
</dbReference>
<dbReference type="InterPro" id="IPR013783">
    <property type="entry name" value="Ig-like_fold"/>
</dbReference>
<evidence type="ECO:0000259" key="1">
    <source>
        <dbReference type="Pfam" id="PF24346"/>
    </source>
</evidence>
<proteinExistence type="predicted"/>
<evidence type="ECO:0000313" key="3">
    <source>
        <dbReference type="Proteomes" id="UP001500748"/>
    </source>
</evidence>
<evidence type="ECO:0000313" key="2">
    <source>
        <dbReference type="EMBL" id="GAA3760151.1"/>
    </source>
</evidence>
<organism evidence="2 3">
    <name type="scientific">Flavobacterium ginsengiterrae</name>
    <dbReference type="NCBI Taxonomy" id="871695"/>
    <lineage>
        <taxon>Bacteria</taxon>
        <taxon>Pseudomonadati</taxon>
        <taxon>Bacteroidota</taxon>
        <taxon>Flavobacteriia</taxon>
        <taxon>Flavobacteriales</taxon>
        <taxon>Flavobacteriaceae</taxon>
        <taxon>Flavobacterium</taxon>
    </lineage>
</organism>
<protein>
    <recommendedName>
        <fullName evidence="1">DUF7507 domain-containing protein</fullName>
    </recommendedName>
</protein>
<dbReference type="SUPFAM" id="SSF49265">
    <property type="entry name" value="Fibronectin type III"/>
    <property type="match status" value="1"/>
</dbReference>
<dbReference type="InterPro" id="IPR036116">
    <property type="entry name" value="FN3_sf"/>
</dbReference>
<dbReference type="RefSeq" id="WP_345140829.1">
    <property type="nucleotide sequence ID" value="NZ_BAABDU010000003.1"/>
</dbReference>
<reference evidence="3" key="1">
    <citation type="journal article" date="2019" name="Int. J. Syst. Evol. Microbiol.">
        <title>The Global Catalogue of Microorganisms (GCM) 10K type strain sequencing project: providing services to taxonomists for standard genome sequencing and annotation.</title>
        <authorList>
            <consortium name="The Broad Institute Genomics Platform"/>
            <consortium name="The Broad Institute Genome Sequencing Center for Infectious Disease"/>
            <person name="Wu L."/>
            <person name="Ma J."/>
        </authorList>
    </citation>
    <scope>NUCLEOTIDE SEQUENCE [LARGE SCALE GENOMIC DNA]</scope>
    <source>
        <strain evidence="3">JCM 17337</strain>
    </source>
</reference>
<dbReference type="EMBL" id="BAABDU010000003">
    <property type="protein sequence ID" value="GAA3760151.1"/>
    <property type="molecule type" value="Genomic_DNA"/>
</dbReference>